<proteinExistence type="predicted"/>
<evidence type="ECO:0000313" key="2">
    <source>
        <dbReference type="Proteomes" id="UP000886501"/>
    </source>
</evidence>
<comment type="caution">
    <text evidence="1">The sequence shown here is derived from an EMBL/GenBank/DDBJ whole genome shotgun (WGS) entry which is preliminary data.</text>
</comment>
<evidence type="ECO:0000313" key="1">
    <source>
        <dbReference type="EMBL" id="KAF9643463.1"/>
    </source>
</evidence>
<gene>
    <name evidence="1" type="ORF">BDM02DRAFT_3078632</name>
</gene>
<protein>
    <submittedName>
        <fullName evidence="1">EF-hand protein</fullName>
    </submittedName>
</protein>
<organism evidence="1 2">
    <name type="scientific">Thelephora ganbajun</name>
    <name type="common">Ganba fungus</name>
    <dbReference type="NCBI Taxonomy" id="370292"/>
    <lineage>
        <taxon>Eukaryota</taxon>
        <taxon>Fungi</taxon>
        <taxon>Dikarya</taxon>
        <taxon>Basidiomycota</taxon>
        <taxon>Agaricomycotina</taxon>
        <taxon>Agaricomycetes</taxon>
        <taxon>Thelephorales</taxon>
        <taxon>Thelephoraceae</taxon>
        <taxon>Thelephora</taxon>
    </lineage>
</organism>
<name>A0ACB6Z2G0_THEGA</name>
<reference evidence="1" key="1">
    <citation type="submission" date="2019-10" db="EMBL/GenBank/DDBJ databases">
        <authorList>
            <consortium name="DOE Joint Genome Institute"/>
            <person name="Kuo A."/>
            <person name="Miyauchi S."/>
            <person name="Kiss E."/>
            <person name="Drula E."/>
            <person name="Kohler A."/>
            <person name="Sanchez-Garcia M."/>
            <person name="Andreopoulos B."/>
            <person name="Barry K.W."/>
            <person name="Bonito G."/>
            <person name="Buee M."/>
            <person name="Carver A."/>
            <person name="Chen C."/>
            <person name="Cichocki N."/>
            <person name="Clum A."/>
            <person name="Culley D."/>
            <person name="Crous P.W."/>
            <person name="Fauchery L."/>
            <person name="Girlanda M."/>
            <person name="Hayes R."/>
            <person name="Keri Z."/>
            <person name="Labutti K."/>
            <person name="Lipzen A."/>
            <person name="Lombard V."/>
            <person name="Magnuson J."/>
            <person name="Maillard F."/>
            <person name="Morin E."/>
            <person name="Murat C."/>
            <person name="Nolan M."/>
            <person name="Ohm R."/>
            <person name="Pangilinan J."/>
            <person name="Pereira M."/>
            <person name="Perotto S."/>
            <person name="Peter M."/>
            <person name="Riley R."/>
            <person name="Sitrit Y."/>
            <person name="Stielow B."/>
            <person name="Szollosi G."/>
            <person name="Zifcakova L."/>
            <person name="Stursova M."/>
            <person name="Spatafora J.W."/>
            <person name="Tedersoo L."/>
            <person name="Vaario L.-M."/>
            <person name="Yamada A."/>
            <person name="Yan M."/>
            <person name="Wang P."/>
            <person name="Xu J."/>
            <person name="Bruns T."/>
            <person name="Baldrian P."/>
            <person name="Vilgalys R."/>
            <person name="Henrissat B."/>
            <person name="Grigoriev I.V."/>
            <person name="Hibbett D."/>
            <person name="Nagy L.G."/>
            <person name="Martin F.M."/>
        </authorList>
    </citation>
    <scope>NUCLEOTIDE SEQUENCE</scope>
    <source>
        <strain evidence="1">P2</strain>
    </source>
</reference>
<dbReference type="Proteomes" id="UP000886501">
    <property type="component" value="Unassembled WGS sequence"/>
</dbReference>
<dbReference type="EMBL" id="MU118222">
    <property type="protein sequence ID" value="KAF9643463.1"/>
    <property type="molecule type" value="Genomic_DNA"/>
</dbReference>
<keyword evidence="2" id="KW-1185">Reference proteome</keyword>
<reference evidence="1" key="2">
    <citation type="journal article" date="2020" name="Nat. Commun.">
        <title>Large-scale genome sequencing of mycorrhizal fungi provides insights into the early evolution of symbiotic traits.</title>
        <authorList>
            <person name="Miyauchi S."/>
            <person name="Kiss E."/>
            <person name="Kuo A."/>
            <person name="Drula E."/>
            <person name="Kohler A."/>
            <person name="Sanchez-Garcia M."/>
            <person name="Morin E."/>
            <person name="Andreopoulos B."/>
            <person name="Barry K.W."/>
            <person name="Bonito G."/>
            <person name="Buee M."/>
            <person name="Carver A."/>
            <person name="Chen C."/>
            <person name="Cichocki N."/>
            <person name="Clum A."/>
            <person name="Culley D."/>
            <person name="Crous P.W."/>
            <person name="Fauchery L."/>
            <person name="Girlanda M."/>
            <person name="Hayes R.D."/>
            <person name="Keri Z."/>
            <person name="LaButti K."/>
            <person name="Lipzen A."/>
            <person name="Lombard V."/>
            <person name="Magnuson J."/>
            <person name="Maillard F."/>
            <person name="Murat C."/>
            <person name="Nolan M."/>
            <person name="Ohm R.A."/>
            <person name="Pangilinan J."/>
            <person name="Pereira M.F."/>
            <person name="Perotto S."/>
            <person name="Peter M."/>
            <person name="Pfister S."/>
            <person name="Riley R."/>
            <person name="Sitrit Y."/>
            <person name="Stielow J.B."/>
            <person name="Szollosi G."/>
            <person name="Zifcakova L."/>
            <person name="Stursova M."/>
            <person name="Spatafora J.W."/>
            <person name="Tedersoo L."/>
            <person name="Vaario L.M."/>
            <person name="Yamada A."/>
            <person name="Yan M."/>
            <person name="Wang P."/>
            <person name="Xu J."/>
            <person name="Bruns T."/>
            <person name="Baldrian P."/>
            <person name="Vilgalys R."/>
            <person name="Dunand C."/>
            <person name="Henrissat B."/>
            <person name="Grigoriev I.V."/>
            <person name="Hibbett D."/>
            <person name="Nagy L.G."/>
            <person name="Martin F.M."/>
        </authorList>
    </citation>
    <scope>NUCLEOTIDE SEQUENCE</scope>
    <source>
        <strain evidence="1">P2</strain>
    </source>
</reference>
<feature type="non-terminal residue" evidence="1">
    <location>
        <position position="192"/>
    </location>
</feature>
<sequence length="192" mass="21984">LTPNSTPTKLPKSQRSRQRREPSGVFSLFQPNQVQLFREAFSLVDHDADGVVTEQDLKHIFASLGISASKQRIDDLLSDRPGTHSRNPSAEFDSAGDRGITFPMFLTMMGEHLYDFDTEQELLGAFECFDENDSGFVKVDEMKKWLSESGERMDKSEIDKLLKGPFTDRQGNFNYREWVKVLRINADNEEQD</sequence>
<accession>A0ACB6Z2G0</accession>
<feature type="non-terminal residue" evidence="1">
    <location>
        <position position="1"/>
    </location>
</feature>